<reference evidence="1 2" key="1">
    <citation type="journal article" date="2019" name="Commun. Biol.">
        <title>The bagworm genome reveals a unique fibroin gene that provides high tensile strength.</title>
        <authorList>
            <person name="Kono N."/>
            <person name="Nakamura H."/>
            <person name="Ohtoshi R."/>
            <person name="Tomita M."/>
            <person name="Numata K."/>
            <person name="Arakawa K."/>
        </authorList>
    </citation>
    <scope>NUCLEOTIDE SEQUENCE [LARGE SCALE GENOMIC DNA]</scope>
</reference>
<protein>
    <submittedName>
        <fullName evidence="1">Uncharacterized protein</fullName>
    </submittedName>
</protein>
<dbReference type="EMBL" id="BGZK01000378">
    <property type="protein sequence ID" value="GBP40253.1"/>
    <property type="molecule type" value="Genomic_DNA"/>
</dbReference>
<name>A0A4C1VNH6_EUMVA</name>
<keyword evidence="2" id="KW-1185">Reference proteome</keyword>
<proteinExistence type="predicted"/>
<comment type="caution">
    <text evidence="1">The sequence shown here is derived from an EMBL/GenBank/DDBJ whole genome shotgun (WGS) entry which is preliminary data.</text>
</comment>
<dbReference type="AlphaFoldDB" id="A0A4C1VNH6"/>
<organism evidence="1 2">
    <name type="scientific">Eumeta variegata</name>
    <name type="common">Bagworm moth</name>
    <name type="synonym">Eumeta japonica</name>
    <dbReference type="NCBI Taxonomy" id="151549"/>
    <lineage>
        <taxon>Eukaryota</taxon>
        <taxon>Metazoa</taxon>
        <taxon>Ecdysozoa</taxon>
        <taxon>Arthropoda</taxon>
        <taxon>Hexapoda</taxon>
        <taxon>Insecta</taxon>
        <taxon>Pterygota</taxon>
        <taxon>Neoptera</taxon>
        <taxon>Endopterygota</taxon>
        <taxon>Lepidoptera</taxon>
        <taxon>Glossata</taxon>
        <taxon>Ditrysia</taxon>
        <taxon>Tineoidea</taxon>
        <taxon>Psychidae</taxon>
        <taxon>Oiketicinae</taxon>
        <taxon>Eumeta</taxon>
    </lineage>
</organism>
<accession>A0A4C1VNH6</accession>
<evidence type="ECO:0000313" key="2">
    <source>
        <dbReference type="Proteomes" id="UP000299102"/>
    </source>
</evidence>
<dbReference type="Proteomes" id="UP000299102">
    <property type="component" value="Unassembled WGS sequence"/>
</dbReference>
<sequence length="134" mass="15736">MQIKADEKFLQEKMPQLVLVAGPIKAQIQKKRSIVYREISYARCLEVNTCLKSKYIDLIKDVCYDVTTRARSPAGSSEAFPETNNDQLLGHCYTLMTSHVLEFTEELQTELTEWCYRLENKRRRVSRRKTEHMC</sequence>
<gene>
    <name evidence="1" type="ORF">EVAR_37655_1</name>
</gene>
<evidence type="ECO:0000313" key="1">
    <source>
        <dbReference type="EMBL" id="GBP40253.1"/>
    </source>
</evidence>